<protein>
    <submittedName>
        <fullName evidence="5">CBS domain-containing protein</fullName>
    </submittedName>
</protein>
<dbReference type="InterPro" id="IPR046342">
    <property type="entry name" value="CBS_dom_sf"/>
</dbReference>
<evidence type="ECO:0000313" key="5">
    <source>
        <dbReference type="EMBL" id="UTF52874.1"/>
    </source>
</evidence>
<evidence type="ECO:0000259" key="3">
    <source>
        <dbReference type="PROSITE" id="PS50943"/>
    </source>
</evidence>
<dbReference type="GeneID" id="73291169"/>
<dbReference type="SUPFAM" id="SSF47413">
    <property type="entry name" value="lambda repressor-like DNA-binding domains"/>
    <property type="match status" value="1"/>
</dbReference>
<name>A0A9E7N702_9EURY</name>
<dbReference type="SUPFAM" id="SSF54631">
    <property type="entry name" value="CBS-domain pair"/>
    <property type="match status" value="1"/>
</dbReference>
<gene>
    <name evidence="5" type="ORF">NGM29_13945</name>
</gene>
<dbReference type="CDD" id="cd00093">
    <property type="entry name" value="HTH_XRE"/>
    <property type="match status" value="1"/>
</dbReference>
<dbReference type="GO" id="GO:0003677">
    <property type="term" value="F:DNA binding"/>
    <property type="evidence" value="ECO:0007669"/>
    <property type="project" value="InterPro"/>
</dbReference>
<dbReference type="PANTHER" id="PTHR43080">
    <property type="entry name" value="CBS DOMAIN-CONTAINING PROTEIN CBSX3, MITOCHONDRIAL"/>
    <property type="match status" value="1"/>
</dbReference>
<organism evidence="5 6">
    <name type="scientific">Natronosalvus rutilus</name>
    <dbReference type="NCBI Taxonomy" id="2953753"/>
    <lineage>
        <taxon>Archaea</taxon>
        <taxon>Methanobacteriati</taxon>
        <taxon>Methanobacteriota</taxon>
        <taxon>Stenosarchaea group</taxon>
        <taxon>Halobacteria</taxon>
        <taxon>Halobacteriales</taxon>
        <taxon>Natrialbaceae</taxon>
        <taxon>Natronosalvus</taxon>
    </lineage>
</organism>
<dbReference type="Gene3D" id="3.10.580.10">
    <property type="entry name" value="CBS-domain"/>
    <property type="match status" value="1"/>
</dbReference>
<dbReference type="InterPro" id="IPR001387">
    <property type="entry name" value="Cro/C1-type_HTH"/>
</dbReference>
<feature type="domain" description="CBS" evidence="4">
    <location>
        <begin position="70"/>
        <end position="125"/>
    </location>
</feature>
<dbReference type="PIRSF" id="PIRSF037253">
    <property type="entry name" value="HTH_CBS_prd"/>
    <property type="match status" value="1"/>
</dbReference>
<evidence type="ECO:0000256" key="2">
    <source>
        <dbReference type="PROSITE-ProRule" id="PRU00703"/>
    </source>
</evidence>
<dbReference type="PROSITE" id="PS51371">
    <property type="entry name" value="CBS"/>
    <property type="match status" value="1"/>
</dbReference>
<dbReference type="RefSeq" id="WP_253436198.1">
    <property type="nucleotide sequence ID" value="NZ_CP100355.1"/>
</dbReference>
<proteinExistence type="predicted"/>
<dbReference type="SMART" id="SM00116">
    <property type="entry name" value="CBS"/>
    <property type="match status" value="2"/>
</dbReference>
<evidence type="ECO:0000259" key="4">
    <source>
        <dbReference type="PROSITE" id="PS51371"/>
    </source>
</evidence>
<dbReference type="Pfam" id="PF00571">
    <property type="entry name" value="CBS"/>
    <property type="match status" value="2"/>
</dbReference>
<evidence type="ECO:0000313" key="6">
    <source>
        <dbReference type="Proteomes" id="UP001056855"/>
    </source>
</evidence>
<dbReference type="PROSITE" id="PS50943">
    <property type="entry name" value="HTH_CROC1"/>
    <property type="match status" value="1"/>
</dbReference>
<dbReference type="Gene3D" id="1.10.260.40">
    <property type="entry name" value="lambda repressor-like DNA-binding domains"/>
    <property type="match status" value="1"/>
</dbReference>
<dbReference type="InterPro" id="IPR000644">
    <property type="entry name" value="CBS_dom"/>
</dbReference>
<dbReference type="SMART" id="SM00530">
    <property type="entry name" value="HTH_XRE"/>
    <property type="match status" value="1"/>
</dbReference>
<evidence type="ECO:0000256" key="1">
    <source>
        <dbReference type="ARBA" id="ARBA00023122"/>
    </source>
</evidence>
<dbReference type="Proteomes" id="UP001056855">
    <property type="component" value="Chromosome"/>
</dbReference>
<dbReference type="PANTHER" id="PTHR43080:SF4">
    <property type="entry name" value="CRO-LIKE PROTEIN"/>
    <property type="match status" value="1"/>
</dbReference>
<reference evidence="5" key="1">
    <citation type="submission" date="2022-06" db="EMBL/GenBank/DDBJ databases">
        <title>Diverse halophilic archaea isolated from saline environments.</title>
        <authorList>
            <person name="Cui H.-L."/>
        </authorList>
    </citation>
    <scope>NUCLEOTIDE SEQUENCE</scope>
    <source>
        <strain evidence="5">WLHS1</strain>
    </source>
</reference>
<dbReference type="AlphaFoldDB" id="A0A9E7N702"/>
<dbReference type="InterPro" id="IPR010982">
    <property type="entry name" value="Lambda_DNA-bd_dom_sf"/>
</dbReference>
<keyword evidence="6" id="KW-1185">Reference proteome</keyword>
<dbReference type="InterPro" id="IPR017158">
    <property type="entry name" value="Tscrpt-reg_CBS-contain_prd"/>
</dbReference>
<feature type="domain" description="HTH cro/C1-type" evidence="3">
    <location>
        <begin position="9"/>
        <end position="63"/>
    </location>
</feature>
<accession>A0A9E7N702</accession>
<keyword evidence="1 2" id="KW-0129">CBS domain</keyword>
<sequence>MDLPTPTDLRQRRNELELTQSELANRADVSQPLIARIEGGDVDPRLSTLRRIVNALEDAEGDIIRADDLMHEDVVSVAPDDPVSEAAHQMEREAYSQLAVIQDGIPVGSISQTELVHLDEEDRNEPVAEHMAESFPTVSKDATLDEISNLLEHYKAVMITEAGQTVGIITEADLAARLS</sequence>
<dbReference type="InterPro" id="IPR051257">
    <property type="entry name" value="Diverse_CBS-Domain"/>
</dbReference>
<dbReference type="Pfam" id="PF01381">
    <property type="entry name" value="HTH_3"/>
    <property type="match status" value="1"/>
</dbReference>
<dbReference type="EMBL" id="CP100355">
    <property type="protein sequence ID" value="UTF52874.1"/>
    <property type="molecule type" value="Genomic_DNA"/>
</dbReference>
<dbReference type="KEGG" id="sawl:NGM29_13945"/>